<accession>A0A9W9G4Z5</accession>
<gene>
    <name evidence="3" type="ORF">NUU61_001385</name>
</gene>
<reference evidence="3" key="2">
    <citation type="journal article" date="2023" name="IMA Fungus">
        <title>Comparative genomic study of the Penicillium genus elucidates a diverse pangenome and 15 lateral gene transfer events.</title>
        <authorList>
            <person name="Petersen C."/>
            <person name="Sorensen T."/>
            <person name="Nielsen M.R."/>
            <person name="Sondergaard T.E."/>
            <person name="Sorensen J.L."/>
            <person name="Fitzpatrick D.A."/>
            <person name="Frisvad J.C."/>
            <person name="Nielsen K.L."/>
        </authorList>
    </citation>
    <scope>NUCLEOTIDE SEQUENCE</scope>
    <source>
        <strain evidence="3">IBT 34128</strain>
    </source>
</reference>
<dbReference type="AlphaFoldDB" id="A0A9W9G4Z5"/>
<comment type="caution">
    <text evidence="3">The sequence shown here is derived from an EMBL/GenBank/DDBJ whole genome shotgun (WGS) entry which is preliminary data.</text>
</comment>
<evidence type="ECO:0000256" key="2">
    <source>
        <dbReference type="SAM" id="MobiDB-lite"/>
    </source>
</evidence>
<dbReference type="InterPro" id="IPR050966">
    <property type="entry name" value="Glutamyl_endopeptidase"/>
</dbReference>
<dbReference type="RefSeq" id="XP_056515234.1">
    <property type="nucleotide sequence ID" value="XM_056651967.1"/>
</dbReference>
<dbReference type="OrthoDB" id="10037376at2759"/>
<dbReference type="PANTHER" id="PTHR15462">
    <property type="entry name" value="SERINE PROTEASE"/>
    <property type="match status" value="1"/>
</dbReference>
<dbReference type="InterPro" id="IPR009003">
    <property type="entry name" value="Peptidase_S1_PA"/>
</dbReference>
<evidence type="ECO:0008006" key="5">
    <source>
        <dbReference type="Google" id="ProtNLM"/>
    </source>
</evidence>
<reference evidence="3" key="1">
    <citation type="submission" date="2022-11" db="EMBL/GenBank/DDBJ databases">
        <authorList>
            <person name="Petersen C."/>
        </authorList>
    </citation>
    <scope>NUCLEOTIDE SEQUENCE</scope>
    <source>
        <strain evidence="3">IBT 34128</strain>
    </source>
</reference>
<dbReference type="GeneID" id="81391135"/>
<dbReference type="PANTHER" id="PTHR15462:SF8">
    <property type="entry name" value="SERINE PROTEASE"/>
    <property type="match status" value="1"/>
</dbReference>
<keyword evidence="4" id="KW-1185">Reference proteome</keyword>
<dbReference type="SUPFAM" id="SSF50494">
    <property type="entry name" value="Trypsin-like serine proteases"/>
    <property type="match status" value="1"/>
</dbReference>
<evidence type="ECO:0000313" key="4">
    <source>
        <dbReference type="Proteomes" id="UP001141434"/>
    </source>
</evidence>
<evidence type="ECO:0000256" key="1">
    <source>
        <dbReference type="ARBA" id="ARBA00022729"/>
    </source>
</evidence>
<dbReference type="InterPro" id="IPR043504">
    <property type="entry name" value="Peptidase_S1_PA_chymotrypsin"/>
</dbReference>
<keyword evidence="1" id="KW-0732">Signal</keyword>
<protein>
    <recommendedName>
        <fullName evidence="5">Serine protease</fullName>
    </recommendedName>
</protein>
<name>A0A9W9G4Z5_9EURO</name>
<dbReference type="Proteomes" id="UP001141434">
    <property type="component" value="Unassembled WGS sequence"/>
</dbReference>
<sequence length="329" mass="36806">MPEPPEIFRRPSRDDPPRPPEPRLGLKQDDIDKAELNRIAEQAAVTATESFKPATLQGVKDPAIEKWTSPLADLSRQNLPNISGKSEKRLRSVVERDIVSDPNQYPWCTIGKVFVGWNSNFASPIWTGSGCLIGKNIILTASHVAPWGKPGWWMRFVPAYDEGVERFGSSYISEFRGVKNTNNVEGLDYVVCLLYDPLGGTCGWMGSQWWGNDSEYERRRWISVGYPGNSLNAQVPMVEKNIAVNDVDNDQDGKKLETNNLFSSPGWSGGPMWNFLGADSASDPRVVGVMSGWEKESFLWWTIEEDDVSAGGAYMTNLVIWAERNWPSS</sequence>
<dbReference type="Gene3D" id="2.40.10.10">
    <property type="entry name" value="Trypsin-like serine proteases"/>
    <property type="match status" value="2"/>
</dbReference>
<evidence type="ECO:0000313" key="3">
    <source>
        <dbReference type="EMBL" id="KAJ5111755.1"/>
    </source>
</evidence>
<organism evidence="3 4">
    <name type="scientific">Penicillium alfredii</name>
    <dbReference type="NCBI Taxonomy" id="1506179"/>
    <lineage>
        <taxon>Eukaryota</taxon>
        <taxon>Fungi</taxon>
        <taxon>Dikarya</taxon>
        <taxon>Ascomycota</taxon>
        <taxon>Pezizomycotina</taxon>
        <taxon>Eurotiomycetes</taxon>
        <taxon>Eurotiomycetidae</taxon>
        <taxon>Eurotiales</taxon>
        <taxon>Aspergillaceae</taxon>
        <taxon>Penicillium</taxon>
    </lineage>
</organism>
<dbReference type="EMBL" id="JAPMSZ010000002">
    <property type="protein sequence ID" value="KAJ5111755.1"/>
    <property type="molecule type" value="Genomic_DNA"/>
</dbReference>
<feature type="region of interest" description="Disordered" evidence="2">
    <location>
        <begin position="1"/>
        <end position="30"/>
    </location>
</feature>
<proteinExistence type="predicted"/>